<gene>
    <name evidence="1" type="ORF">EJ06DRAFT_495786</name>
</gene>
<dbReference type="GO" id="GO:0045505">
    <property type="term" value="F:dynein intermediate chain binding"/>
    <property type="evidence" value="ECO:0007669"/>
    <property type="project" value="TreeGrafter"/>
</dbReference>
<dbReference type="EMBL" id="ML996698">
    <property type="protein sequence ID" value="KAF2399104.1"/>
    <property type="molecule type" value="Genomic_DNA"/>
</dbReference>
<evidence type="ECO:0008006" key="3">
    <source>
        <dbReference type="Google" id="ProtNLM"/>
    </source>
</evidence>
<dbReference type="AlphaFoldDB" id="A0A6G1HT58"/>
<proteinExistence type="predicted"/>
<dbReference type="InterPro" id="IPR005334">
    <property type="entry name" value="Tctex-1-like"/>
</dbReference>
<dbReference type="PANTHER" id="PTHR21255:SF4">
    <property type="entry name" value="DYNEIN LIGHT CHAIN TCTEX-TYPE"/>
    <property type="match status" value="1"/>
</dbReference>
<reference evidence="1" key="1">
    <citation type="journal article" date="2020" name="Stud. Mycol.">
        <title>101 Dothideomycetes genomes: a test case for predicting lifestyles and emergence of pathogens.</title>
        <authorList>
            <person name="Haridas S."/>
            <person name="Albert R."/>
            <person name="Binder M."/>
            <person name="Bloem J."/>
            <person name="Labutti K."/>
            <person name="Salamov A."/>
            <person name="Andreopoulos B."/>
            <person name="Baker S."/>
            <person name="Barry K."/>
            <person name="Bills G."/>
            <person name="Bluhm B."/>
            <person name="Cannon C."/>
            <person name="Castanera R."/>
            <person name="Culley D."/>
            <person name="Daum C."/>
            <person name="Ezra D."/>
            <person name="Gonzalez J."/>
            <person name="Henrissat B."/>
            <person name="Kuo A."/>
            <person name="Liang C."/>
            <person name="Lipzen A."/>
            <person name="Lutzoni F."/>
            <person name="Magnuson J."/>
            <person name="Mondo S."/>
            <person name="Nolan M."/>
            <person name="Ohm R."/>
            <person name="Pangilinan J."/>
            <person name="Park H.-J."/>
            <person name="Ramirez L."/>
            <person name="Alfaro M."/>
            <person name="Sun H."/>
            <person name="Tritt A."/>
            <person name="Yoshinaga Y."/>
            <person name="Zwiers L.-H."/>
            <person name="Turgeon B."/>
            <person name="Goodwin S."/>
            <person name="Spatafora J."/>
            <person name="Crous P."/>
            <person name="Grigoriev I."/>
        </authorList>
    </citation>
    <scope>NUCLEOTIDE SEQUENCE</scope>
    <source>
        <strain evidence="1">CBS 262.69</strain>
    </source>
</reference>
<organism evidence="1 2">
    <name type="scientific">Trichodelitschia bisporula</name>
    <dbReference type="NCBI Taxonomy" id="703511"/>
    <lineage>
        <taxon>Eukaryota</taxon>
        <taxon>Fungi</taxon>
        <taxon>Dikarya</taxon>
        <taxon>Ascomycota</taxon>
        <taxon>Pezizomycotina</taxon>
        <taxon>Dothideomycetes</taxon>
        <taxon>Dothideomycetes incertae sedis</taxon>
        <taxon>Phaeotrichales</taxon>
        <taxon>Phaeotrichaceae</taxon>
        <taxon>Trichodelitschia</taxon>
    </lineage>
</organism>
<dbReference type="GO" id="GO:0007018">
    <property type="term" value="P:microtubule-based movement"/>
    <property type="evidence" value="ECO:0007669"/>
    <property type="project" value="TreeGrafter"/>
</dbReference>
<dbReference type="Pfam" id="PF03645">
    <property type="entry name" value="Tctex-1"/>
    <property type="match status" value="1"/>
</dbReference>
<sequence>MSTPIPEARLTEIVTSATSSALNGASSYVHAQTHTWNDTIIKKCIEQLVTEVSPKGSRSPYKFIVTSTIIQHNVPSAGAPVTEEAKTSAAGRRGMNTASGAYWDNAKDGMWSYKVDSEAAVGFSIVVSVFWIAI</sequence>
<dbReference type="PANTHER" id="PTHR21255">
    <property type="entry name" value="T-COMPLEX-ASSOCIATED-TESTIS-EXPRESSED 1/ DYNEIN LIGHT CHAIN"/>
    <property type="match status" value="1"/>
</dbReference>
<keyword evidence="2" id="KW-1185">Reference proteome</keyword>
<dbReference type="Gene3D" id="3.30.1140.40">
    <property type="entry name" value="Tctex-1"/>
    <property type="match status" value="1"/>
</dbReference>
<evidence type="ECO:0000313" key="1">
    <source>
        <dbReference type="EMBL" id="KAF2399104.1"/>
    </source>
</evidence>
<dbReference type="GO" id="GO:0005737">
    <property type="term" value="C:cytoplasm"/>
    <property type="evidence" value="ECO:0007669"/>
    <property type="project" value="TreeGrafter"/>
</dbReference>
<dbReference type="OrthoDB" id="10059120at2759"/>
<dbReference type="GO" id="GO:0005868">
    <property type="term" value="C:cytoplasmic dynein complex"/>
    <property type="evidence" value="ECO:0007669"/>
    <property type="project" value="TreeGrafter"/>
</dbReference>
<name>A0A6G1HT58_9PEZI</name>
<evidence type="ECO:0000313" key="2">
    <source>
        <dbReference type="Proteomes" id="UP000799640"/>
    </source>
</evidence>
<protein>
    <recommendedName>
        <fullName evidence="3">Tctex-1</fullName>
    </recommendedName>
</protein>
<dbReference type="Proteomes" id="UP000799640">
    <property type="component" value="Unassembled WGS sequence"/>
</dbReference>
<dbReference type="InterPro" id="IPR038586">
    <property type="entry name" value="Tctex-1-like_sf"/>
</dbReference>
<accession>A0A6G1HT58</accession>